<dbReference type="EMBL" id="PZKC01000002">
    <property type="protein sequence ID" value="PTD97620.1"/>
    <property type="molecule type" value="Genomic_DNA"/>
</dbReference>
<reference evidence="3 4" key="2">
    <citation type="submission" date="2018-04" db="EMBL/GenBank/DDBJ databases">
        <title>Thauera lacus sp. nov., isolated from an saline lake in Inner Mongolia, China.</title>
        <authorList>
            <person name="Liang Q.-Y."/>
        </authorList>
    </citation>
    <scope>NUCLEOTIDE SEQUENCE [LARGE SCALE GENOMIC DNA]</scope>
    <source>
        <strain evidence="3 4">D20</strain>
    </source>
</reference>
<dbReference type="Gene3D" id="1.25.40.10">
    <property type="entry name" value="Tetratricopeptide repeat domain"/>
    <property type="match status" value="1"/>
</dbReference>
<sequence>MSMIYSALREIDKPAGKVDAAAVATPPRRRFAAPALFGVALAGAAGAAAWALLDNGDAAVTAAVTPPPALAAGAFPASVAVPAPLDIAEAPATMAMAPADQPAVLAPPAAALPTPAISPLVTPDAAPPAAEPAAPEAPPQPAEASPRASIPAVFVRPTAAAPTPAARTAVVDNSAQEARIAAGVAEFNAAMGREELGAAAEALARLGRELRPESITLLRLRAWHAMAAGDAGQARLLYGEILHRLPGDENAGVNAAILAWDAGRHDDARAIIEGLRVRNPDSELLRHYRQAMQRQ</sequence>
<dbReference type="AlphaFoldDB" id="A0A2T4IIM7"/>
<feature type="transmembrane region" description="Helical" evidence="2">
    <location>
        <begin position="31"/>
        <end position="53"/>
    </location>
</feature>
<evidence type="ECO:0008006" key="5">
    <source>
        <dbReference type="Google" id="ProtNLM"/>
    </source>
</evidence>
<dbReference type="SUPFAM" id="SSF48452">
    <property type="entry name" value="TPR-like"/>
    <property type="match status" value="1"/>
</dbReference>
<feature type="region of interest" description="Disordered" evidence="1">
    <location>
        <begin position="116"/>
        <end position="147"/>
    </location>
</feature>
<evidence type="ECO:0000256" key="1">
    <source>
        <dbReference type="SAM" id="MobiDB-lite"/>
    </source>
</evidence>
<dbReference type="Pfam" id="PF14559">
    <property type="entry name" value="TPR_19"/>
    <property type="match status" value="1"/>
</dbReference>
<name>A0A2T4IIM7_9RHOO</name>
<evidence type="ECO:0000313" key="3">
    <source>
        <dbReference type="EMBL" id="PTD97620.1"/>
    </source>
</evidence>
<keyword evidence="2" id="KW-0812">Transmembrane</keyword>
<protein>
    <recommendedName>
        <fullName evidence="5">Tetratricopeptide repeat protein</fullName>
    </recommendedName>
</protein>
<dbReference type="InterPro" id="IPR011990">
    <property type="entry name" value="TPR-like_helical_dom_sf"/>
</dbReference>
<keyword evidence="4" id="KW-1185">Reference proteome</keyword>
<reference evidence="3 4" key="1">
    <citation type="submission" date="2018-03" db="EMBL/GenBank/DDBJ databases">
        <authorList>
            <person name="Keele B.F."/>
        </authorList>
    </citation>
    <scope>NUCLEOTIDE SEQUENCE [LARGE SCALE GENOMIC DNA]</scope>
    <source>
        <strain evidence="3 4">D20</strain>
    </source>
</reference>
<accession>A0A2T4IIM7</accession>
<feature type="compositionally biased region" description="Pro residues" evidence="1">
    <location>
        <begin position="125"/>
        <end position="141"/>
    </location>
</feature>
<keyword evidence="2" id="KW-1133">Transmembrane helix</keyword>
<comment type="caution">
    <text evidence="3">The sequence shown here is derived from an EMBL/GenBank/DDBJ whole genome shotgun (WGS) entry which is preliminary data.</text>
</comment>
<dbReference type="OrthoDB" id="8521102at2"/>
<keyword evidence="2" id="KW-0472">Membrane</keyword>
<evidence type="ECO:0000313" key="4">
    <source>
        <dbReference type="Proteomes" id="UP000241193"/>
    </source>
</evidence>
<dbReference type="Proteomes" id="UP000241193">
    <property type="component" value="Unassembled WGS sequence"/>
</dbReference>
<organism evidence="3 4">
    <name type="scientific">Pseudothauera lacus</name>
    <dbReference type="NCBI Taxonomy" id="2136175"/>
    <lineage>
        <taxon>Bacteria</taxon>
        <taxon>Pseudomonadati</taxon>
        <taxon>Pseudomonadota</taxon>
        <taxon>Betaproteobacteria</taxon>
        <taxon>Rhodocyclales</taxon>
        <taxon>Zoogloeaceae</taxon>
        <taxon>Pseudothauera</taxon>
    </lineage>
</organism>
<gene>
    <name evidence="3" type="ORF">C8261_02785</name>
</gene>
<proteinExistence type="predicted"/>
<evidence type="ECO:0000256" key="2">
    <source>
        <dbReference type="SAM" id="Phobius"/>
    </source>
</evidence>